<keyword evidence="3" id="KW-1185">Reference proteome</keyword>
<dbReference type="Pfam" id="PF13175">
    <property type="entry name" value="AAA_15"/>
    <property type="match status" value="1"/>
</dbReference>
<protein>
    <submittedName>
        <fullName evidence="2">AAA ATPase domain-containing protein</fullName>
    </submittedName>
</protein>
<dbReference type="Proteomes" id="UP000236731">
    <property type="component" value="Unassembled WGS sequence"/>
</dbReference>
<organism evidence="2 3">
    <name type="scientific">Sphingobacterium lactis</name>
    <dbReference type="NCBI Taxonomy" id="797291"/>
    <lineage>
        <taxon>Bacteria</taxon>
        <taxon>Pseudomonadati</taxon>
        <taxon>Bacteroidota</taxon>
        <taxon>Sphingobacteriia</taxon>
        <taxon>Sphingobacteriales</taxon>
        <taxon>Sphingobacteriaceae</taxon>
        <taxon>Sphingobacterium</taxon>
    </lineage>
</organism>
<dbReference type="AlphaFoldDB" id="A0A1H5UEY8"/>
<dbReference type="OrthoDB" id="997844at2"/>
<dbReference type="SUPFAM" id="SSF52540">
    <property type="entry name" value="P-loop containing nucleoside triphosphate hydrolases"/>
    <property type="match status" value="1"/>
</dbReference>
<accession>A0A1H5UEY8</accession>
<dbReference type="EMBL" id="FNUT01000002">
    <property type="protein sequence ID" value="SEF73594.1"/>
    <property type="molecule type" value="Genomic_DNA"/>
</dbReference>
<name>A0A1H5UEY8_9SPHI</name>
<feature type="domain" description="Endonuclease GajA/Old nuclease/RecF-like AAA" evidence="1">
    <location>
        <begin position="338"/>
        <end position="768"/>
    </location>
</feature>
<sequence length="899" mass="105667">MNENIISDWYEAYRLIAKLLISKYGNRDNPAKDLYNDLKYSKFAHLNRGRLFRDSLTRTDEWGLDPIQIYATFNYTKIDPNRRIELINSLLFELGSEKSVNYISFEGIPSPIITQIAQYRGFNQQNEIWSVFRELANDGMRNLKALHFQKIKRWRGIDIASFTMFLFWINSEEFLPVDRNTVNFLKSISVIDHIPKRYGVYIDLCKEIKDSVYSNDLKKTVYRDLVIDSYKVFNFEQDSYNLTENTVTILDKYTPSHIEKFVTVEQIRKERLNGFKIIALRPLSNDSFKKQKHLKNLKEGELYQFYNLYTIQDDDAIILYNKTNDLDLYSVNENLNISISAIVGMNGSGKSTIADILYLIINKIAFHKKLNPEQKLIHEEVFVDLFVHLDTIYKISVSQSIEIFRYKLLQNNTYQIDKEAINIADFDLENLFYTISVNYSLYALNSNITGKWVNPLFWKNDGYQIPLVLNPMRIEGNIDVNREEYLGTSRLLANILEPHHIDFNRKIIPELVPRSTPNSIILTLDNSKIIKKEKEYKDKYGKIDRKLFNKIIKYLVLKIDPQCSVQKEAKNYIFFKVINISEKYYKKKYKDLPSWGLTDNKKLTEYLDRLVNGNSHIENKLKQAINILIYHIYDLEISLPLLNVISNIDNVKEKFSLKTIELIPPSFLNVKINFDHGGKITELSSGEKQQILSINTIIYHIYNIDSVLQEEGTLKYGNVNIIFDEIELYFHPEMQRTYIKNLLYQIRKMQLEYVNNINILFITHSPFILSDIPSNNILRLESGKPFKTKNSEETFGANIHDLLANDFFLEKGYMGEFVNNKIKQVIDTLNKWKKDDNKTKINEKGEIYQFIQIIGEPLIKDSLLDLYHEKIGLHESEFSLSEIDEEIKRLKKLKERITK</sequence>
<dbReference type="InterPro" id="IPR041685">
    <property type="entry name" value="AAA_GajA/Old/RecF-like"/>
</dbReference>
<dbReference type="Gene3D" id="3.40.50.300">
    <property type="entry name" value="P-loop containing nucleotide triphosphate hydrolases"/>
    <property type="match status" value="1"/>
</dbReference>
<evidence type="ECO:0000259" key="1">
    <source>
        <dbReference type="Pfam" id="PF13175"/>
    </source>
</evidence>
<dbReference type="RefSeq" id="WP_103905285.1">
    <property type="nucleotide sequence ID" value="NZ_CP049246.1"/>
</dbReference>
<evidence type="ECO:0000313" key="3">
    <source>
        <dbReference type="Proteomes" id="UP000236731"/>
    </source>
</evidence>
<reference evidence="3" key="1">
    <citation type="submission" date="2016-10" db="EMBL/GenBank/DDBJ databases">
        <authorList>
            <person name="Varghese N."/>
            <person name="Submissions S."/>
        </authorList>
    </citation>
    <scope>NUCLEOTIDE SEQUENCE [LARGE SCALE GENOMIC DNA]</scope>
    <source>
        <strain evidence="3">DSM 22361</strain>
    </source>
</reference>
<gene>
    <name evidence="2" type="ORF">SAMN05421877_102273</name>
</gene>
<dbReference type="InterPro" id="IPR027417">
    <property type="entry name" value="P-loop_NTPase"/>
</dbReference>
<proteinExistence type="predicted"/>
<evidence type="ECO:0000313" key="2">
    <source>
        <dbReference type="EMBL" id="SEF73594.1"/>
    </source>
</evidence>